<dbReference type="GO" id="GO:0016020">
    <property type="term" value="C:membrane"/>
    <property type="evidence" value="ECO:0007669"/>
    <property type="project" value="UniProtKB-SubCell"/>
</dbReference>
<sequence length="803" mass="88456">MARKKQTKSRKKTKPAAQNTAKRTKKVENQEMTPSQARLIGILVIAIALYSAYSYSTATPTLFDRIWGKSVIRYIFGNVSVIYCMYFVVVGVMIFVQNWKKNGSLMGYVALLLSNLLIMFSMGVPHMMQYTLLDMFTLPLKGANAYGGIFGLLLAYIFMTIIKRPGTIILLLALFIFEIYKIITIVSPGFFGRLKAQSQEAVEERVKTMKEERELAKMRKEAELKRQQEELEDQNYDNLFNPSDIGKVSVNTQYVNIDDVIDQLDDEDLKREARAERNDRLRQAEEAAVPEPEEDEVPDAADDSVPFDDASEEGGDDSGEIPSPSTTAPTAAYHKPDVALLNPGVHNKGNKKEDVVKKAHQIESTLKDFKVDAKIVGVDVGPSITRFEVQPASGVKVGKIVALSDDLALRLATSDIRMEAPIPGKSAVGIEVPNAVSEVVALGDIINTPIFQKSQAKLPFALGKTLSGQNVIGDISKMPHLLIAGATGSGKSVCINTMIISLIYKLSPEELRFIMIDPKMVELNVYNALPHMLIPVVTDTKKAAYALNWGIKEMTDRYQLFRDAGVRDIKGYNQKAESEGQKKLPRIVIIIDELADLMMTSPKEVESAICRIAQLARACGIHLVIATQRPSVDVITGLIKANIPSRIAFSVASNTDSRTILDQVGAEKLLGKGDMLYFPVGKSKPLRVQGTFVSDAEINRVVAAVSQGAKPTFDAHIEEEIKAAETATEEAKTEESVDELFPKAAELAFTNGQISTSMVQRKLRVGYARAGRIIDELEDRGIISGPNGSKPRKLLMSRENYHG</sequence>
<dbReference type="Gene3D" id="3.40.50.300">
    <property type="entry name" value="P-loop containing nucleotide triphosphate hydrolases"/>
    <property type="match status" value="1"/>
</dbReference>
<keyword evidence="2 5" id="KW-0547">Nucleotide-binding</keyword>
<keyword evidence="8" id="KW-0472">Membrane</keyword>
<feature type="transmembrane region" description="Helical" evidence="8">
    <location>
        <begin position="144"/>
        <end position="162"/>
    </location>
</feature>
<evidence type="ECO:0000256" key="3">
    <source>
        <dbReference type="ARBA" id="ARBA00022840"/>
    </source>
</evidence>
<dbReference type="SUPFAM" id="SSF52540">
    <property type="entry name" value="P-loop containing nucleoside triphosphate hydrolases"/>
    <property type="match status" value="1"/>
</dbReference>
<keyword evidence="8" id="KW-1133">Transmembrane helix</keyword>
<dbReference type="InterPro" id="IPR041027">
    <property type="entry name" value="FtsK_alpha"/>
</dbReference>
<comment type="similarity">
    <text evidence="1">Belongs to the FtsK/SpoIIIE/SftA family.</text>
</comment>
<dbReference type="SMART" id="SM00843">
    <property type="entry name" value="Ftsk_gamma"/>
    <property type="match status" value="1"/>
</dbReference>
<dbReference type="PANTHER" id="PTHR22683">
    <property type="entry name" value="SPORULATION PROTEIN RELATED"/>
    <property type="match status" value="1"/>
</dbReference>
<evidence type="ECO:0000313" key="11">
    <source>
        <dbReference type="Proteomes" id="UP000473648"/>
    </source>
</evidence>
<evidence type="ECO:0000256" key="4">
    <source>
        <dbReference type="ARBA" id="ARBA00023125"/>
    </source>
</evidence>
<dbReference type="Pfam" id="PF17854">
    <property type="entry name" value="FtsK_alpha"/>
    <property type="match status" value="1"/>
</dbReference>
<dbReference type="Gene3D" id="1.10.10.10">
    <property type="entry name" value="Winged helix-like DNA-binding domain superfamily/Winged helix DNA-binding domain"/>
    <property type="match status" value="1"/>
</dbReference>
<dbReference type="CDD" id="cd01127">
    <property type="entry name" value="TrwB_TraG_TraD_VirD4"/>
    <property type="match status" value="1"/>
</dbReference>
<dbReference type="InterPro" id="IPR002543">
    <property type="entry name" value="FtsK_dom"/>
</dbReference>
<dbReference type="AlphaFoldDB" id="A0A6L5GSP6"/>
<feature type="transmembrane region" description="Helical" evidence="8">
    <location>
        <begin position="169"/>
        <end position="191"/>
    </location>
</feature>
<evidence type="ECO:0000256" key="6">
    <source>
        <dbReference type="SAM" id="Coils"/>
    </source>
</evidence>
<feature type="binding site" evidence="5">
    <location>
        <begin position="485"/>
        <end position="492"/>
    </location>
    <ligand>
        <name>ATP</name>
        <dbReference type="ChEBI" id="CHEBI:30616"/>
    </ligand>
</feature>
<feature type="domain" description="FtsK" evidence="9">
    <location>
        <begin position="468"/>
        <end position="658"/>
    </location>
</feature>
<feature type="region of interest" description="Disordered" evidence="7">
    <location>
        <begin position="784"/>
        <end position="803"/>
    </location>
</feature>
<dbReference type="GO" id="GO:0005524">
    <property type="term" value="F:ATP binding"/>
    <property type="evidence" value="ECO:0007669"/>
    <property type="project" value="UniProtKB-UniRule"/>
</dbReference>
<dbReference type="InterPro" id="IPR027417">
    <property type="entry name" value="P-loop_NTPase"/>
</dbReference>
<evidence type="ECO:0000256" key="7">
    <source>
        <dbReference type="SAM" id="MobiDB-lite"/>
    </source>
</evidence>
<dbReference type="InterPro" id="IPR050206">
    <property type="entry name" value="FtsK/SpoIIIE/SftA"/>
</dbReference>
<name>A0A6L5GSP6_9FIRM</name>
<feature type="transmembrane region" description="Helical" evidence="8">
    <location>
        <begin position="75"/>
        <end position="96"/>
    </location>
</feature>
<comment type="caution">
    <text evidence="10">The sequence shown here is derived from an EMBL/GenBank/DDBJ whole genome shotgun (WGS) entry which is preliminary data.</text>
</comment>
<accession>A0A6L5GSP6</accession>
<gene>
    <name evidence="10" type="ORF">FRC53_06795</name>
</gene>
<dbReference type="Gene3D" id="3.30.980.40">
    <property type="match status" value="1"/>
</dbReference>
<dbReference type="PANTHER" id="PTHR22683:SF41">
    <property type="entry name" value="DNA TRANSLOCASE FTSK"/>
    <property type="match status" value="1"/>
</dbReference>
<dbReference type="EMBL" id="VOGB01000004">
    <property type="protein sequence ID" value="MQM73112.1"/>
    <property type="molecule type" value="Genomic_DNA"/>
</dbReference>
<feature type="compositionally biased region" description="Basic residues" evidence="7">
    <location>
        <begin position="1"/>
        <end position="14"/>
    </location>
</feature>
<dbReference type="GO" id="GO:0003677">
    <property type="term" value="F:DNA binding"/>
    <property type="evidence" value="ECO:0007669"/>
    <property type="project" value="UniProtKB-KW"/>
</dbReference>
<dbReference type="Pfam" id="PF09397">
    <property type="entry name" value="FtsK_gamma"/>
    <property type="match status" value="1"/>
</dbReference>
<feature type="coiled-coil region" evidence="6">
    <location>
        <begin position="199"/>
        <end position="237"/>
    </location>
</feature>
<evidence type="ECO:0000256" key="2">
    <source>
        <dbReference type="ARBA" id="ARBA00022741"/>
    </source>
</evidence>
<keyword evidence="4" id="KW-0238">DNA-binding</keyword>
<feature type="transmembrane region" description="Helical" evidence="8">
    <location>
        <begin position="105"/>
        <end position="124"/>
    </location>
</feature>
<keyword evidence="8" id="KW-0812">Transmembrane</keyword>
<evidence type="ECO:0000256" key="1">
    <source>
        <dbReference type="ARBA" id="ARBA00006474"/>
    </source>
</evidence>
<dbReference type="InterPro" id="IPR036388">
    <property type="entry name" value="WH-like_DNA-bd_sf"/>
</dbReference>
<dbReference type="Proteomes" id="UP000473648">
    <property type="component" value="Unassembled WGS sequence"/>
</dbReference>
<dbReference type="InterPro" id="IPR036390">
    <property type="entry name" value="WH_DNA-bd_sf"/>
</dbReference>
<dbReference type="SMART" id="SM00382">
    <property type="entry name" value="AAA"/>
    <property type="match status" value="1"/>
</dbReference>
<evidence type="ECO:0000259" key="9">
    <source>
        <dbReference type="PROSITE" id="PS50901"/>
    </source>
</evidence>
<dbReference type="Pfam" id="PF01580">
    <property type="entry name" value="FtsK_SpoIIIE"/>
    <property type="match status" value="1"/>
</dbReference>
<organism evidence="10 11">
    <name type="scientific">Candidatus Pseudoramibacter fermentans</name>
    <dbReference type="NCBI Taxonomy" id="2594427"/>
    <lineage>
        <taxon>Bacteria</taxon>
        <taxon>Bacillati</taxon>
        <taxon>Bacillota</taxon>
        <taxon>Clostridia</taxon>
        <taxon>Eubacteriales</taxon>
        <taxon>Eubacteriaceae</taxon>
        <taxon>Pseudoramibacter</taxon>
    </lineage>
</organism>
<dbReference type="PROSITE" id="PS50901">
    <property type="entry name" value="FTSK"/>
    <property type="match status" value="1"/>
</dbReference>
<dbReference type="SUPFAM" id="SSF46785">
    <property type="entry name" value="Winged helix' DNA-binding domain"/>
    <property type="match status" value="1"/>
</dbReference>
<dbReference type="InterPro" id="IPR003593">
    <property type="entry name" value="AAA+_ATPase"/>
</dbReference>
<evidence type="ECO:0000256" key="8">
    <source>
        <dbReference type="SAM" id="Phobius"/>
    </source>
</evidence>
<protein>
    <submittedName>
        <fullName evidence="10">DNA translocase FtsK</fullName>
    </submittedName>
</protein>
<proteinExistence type="inferred from homology"/>
<dbReference type="InterPro" id="IPR018541">
    <property type="entry name" value="Ftsk_gamma"/>
</dbReference>
<reference evidence="10" key="1">
    <citation type="journal article" date="2020" name="Appl. Environ. Microbiol.">
        <title>Medium-Chain Fatty Acid Synthesis by 'Candidatus Weimeria bifida' gen. nov., sp. nov., and 'Candidatus Pseudoramibacter fermentans' sp. nov.</title>
        <authorList>
            <person name="Scarborough M.J."/>
            <person name="Myers K.S."/>
            <person name="Donohue T.J."/>
            <person name="Noguera D.R."/>
        </authorList>
    </citation>
    <scope>NUCLEOTIDE SEQUENCE</scope>
    <source>
        <strain evidence="10">EUB1.1</strain>
    </source>
</reference>
<feature type="transmembrane region" description="Helical" evidence="8">
    <location>
        <begin position="37"/>
        <end position="55"/>
    </location>
</feature>
<keyword evidence="11" id="KW-1185">Reference proteome</keyword>
<feature type="region of interest" description="Disordered" evidence="7">
    <location>
        <begin position="1"/>
        <end position="30"/>
    </location>
</feature>
<evidence type="ECO:0000313" key="10">
    <source>
        <dbReference type="EMBL" id="MQM73112.1"/>
    </source>
</evidence>
<feature type="region of interest" description="Disordered" evidence="7">
    <location>
        <begin position="277"/>
        <end position="331"/>
    </location>
</feature>
<feature type="compositionally biased region" description="Acidic residues" evidence="7">
    <location>
        <begin position="291"/>
        <end position="319"/>
    </location>
</feature>
<keyword evidence="6" id="KW-0175">Coiled coil</keyword>
<evidence type="ECO:0000256" key="5">
    <source>
        <dbReference type="PROSITE-ProRule" id="PRU00289"/>
    </source>
</evidence>
<keyword evidence="3 5" id="KW-0067">ATP-binding</keyword>